<name>C5LTF2_PERM5</name>
<dbReference type="OrthoDB" id="10573008at2759"/>
<organism evidence="2">
    <name type="scientific">Perkinsus marinus (strain ATCC 50983 / TXsc)</name>
    <dbReference type="NCBI Taxonomy" id="423536"/>
    <lineage>
        <taxon>Eukaryota</taxon>
        <taxon>Sar</taxon>
        <taxon>Alveolata</taxon>
        <taxon>Perkinsozoa</taxon>
        <taxon>Perkinsea</taxon>
        <taxon>Perkinsida</taxon>
        <taxon>Perkinsidae</taxon>
        <taxon>Perkinsus</taxon>
    </lineage>
</organism>
<dbReference type="Proteomes" id="UP000007800">
    <property type="component" value="Unassembled WGS sequence"/>
</dbReference>
<protein>
    <submittedName>
        <fullName evidence="1">Uncharacterized protein</fullName>
    </submittedName>
</protein>
<evidence type="ECO:0000313" key="1">
    <source>
        <dbReference type="EMBL" id="EER00120.1"/>
    </source>
</evidence>
<dbReference type="AlphaFoldDB" id="C5LTF2"/>
<dbReference type="GeneID" id="9049815"/>
<gene>
    <name evidence="1" type="ORF">Pmar_PMAR024600</name>
</gene>
<dbReference type="InParanoid" id="C5LTF2"/>
<accession>C5LTF2</accession>
<reference evidence="1 2" key="1">
    <citation type="submission" date="2008-07" db="EMBL/GenBank/DDBJ databases">
        <authorList>
            <person name="El-Sayed N."/>
            <person name="Caler E."/>
            <person name="Inman J."/>
            <person name="Amedeo P."/>
            <person name="Hass B."/>
            <person name="Wortman J."/>
        </authorList>
    </citation>
    <scope>NUCLEOTIDE SEQUENCE [LARGE SCALE GENOMIC DNA]</scope>
    <source>
        <strain evidence="2">ATCC 50983 / TXsc</strain>
    </source>
</reference>
<proteinExistence type="predicted"/>
<dbReference type="RefSeq" id="XP_002767402.1">
    <property type="nucleotide sequence ID" value="XM_002767356.1"/>
</dbReference>
<dbReference type="EMBL" id="GG685288">
    <property type="protein sequence ID" value="EER00120.1"/>
    <property type="molecule type" value="Genomic_DNA"/>
</dbReference>
<sequence length="222" mass="25096">MIRREGFIIDVPEDLRTAFGQAFIKALKKAKLPYWVRDALPEWMKEGLLQDGSTPPSSCRLPTVSTKYSTKMLPYASTIHHHHQEEEEEEDDKGGRGIDEATGLFKYMSIHGEEREMSWSGCRKQASNTVSQYVDAALAFVRWVIIQEDGGKKEEIDDRSVTEIIEDIIQRGRLKNSSRPNMNISGMFFFLLLLGGTTTAVSPHRLHEKSDEALINANRGLG</sequence>
<keyword evidence="2" id="KW-1185">Reference proteome</keyword>
<evidence type="ECO:0000313" key="2">
    <source>
        <dbReference type="Proteomes" id="UP000007800"/>
    </source>
</evidence>